<keyword evidence="7" id="KW-0175">Coiled coil</keyword>
<sequence>MPNTCCVPGCRSGYKGRTEKVSLFCLPSDGVLREKWKRFIPRQETGDFCFDSKYVRVCEKHFDDSDIVCADEFVVNGEKVSLPRDKPLLKPCAIPRKFDGLPAYLTKPKQRSRTLTRKSPAKRRRESSSCARKTEVHAKPGTSGAASCDEDLALPTDLVGEGPTCTSDSACQTDEFCQPSRRGVLMFDEMSVRKSLHVREYDMALLGKVNFAEHTRPGDNEKDADQVLVFLFRPFLGGWSQTVGTFCASSAAPGSVVANLLLQCIVHLENSGAVVQAVTCDNSTSNRSALRSLGIHGDRKNPQTSFQHPCDLSREIYTVIDPPHIFKCIRNNLQKVGKFLVDSLAILLDDVLLEPTESEEEALADLSPKECILDYLAGYVAQKFSEMCCNDCVESLKGLQRSPSDLILVKSRGYLQVPSTKLLNLLQIAEKHAEEFTVKQTAGAGVYMGIVEQVLLDNRTASAAVGCPTHFARTTTEVLHLFLRCRLHFFTRKKNKQSRVTKRATCPAGGGRKPN</sequence>
<dbReference type="PANTHER" id="PTHR46600:SF1">
    <property type="entry name" value="THAP DOMAIN-CONTAINING PROTEIN 1"/>
    <property type="match status" value="1"/>
</dbReference>
<keyword evidence="10" id="KW-0539">Nucleus</keyword>
<gene>
    <name evidence="15" type="ORF">HPB51_022804</name>
</gene>
<dbReference type="SUPFAM" id="SSF57716">
    <property type="entry name" value="Glucocorticoid receptor-like (DNA-binding domain)"/>
    <property type="match status" value="1"/>
</dbReference>
<evidence type="ECO:0000256" key="6">
    <source>
        <dbReference type="ARBA" id="ARBA00023015"/>
    </source>
</evidence>
<dbReference type="Pfam" id="PF05485">
    <property type="entry name" value="THAP"/>
    <property type="match status" value="1"/>
</dbReference>
<dbReference type="GO" id="GO:0008270">
    <property type="term" value="F:zinc ion binding"/>
    <property type="evidence" value="ECO:0007669"/>
    <property type="project" value="UniProtKB-KW"/>
</dbReference>
<dbReference type="PANTHER" id="PTHR46600">
    <property type="entry name" value="THAP DOMAIN-CONTAINING"/>
    <property type="match status" value="1"/>
</dbReference>
<dbReference type="InterPro" id="IPR048365">
    <property type="entry name" value="TNP-like_RNaseH_N"/>
</dbReference>
<dbReference type="PROSITE" id="PS50950">
    <property type="entry name" value="ZF_THAP"/>
    <property type="match status" value="1"/>
</dbReference>
<organism evidence="15 16">
    <name type="scientific">Rhipicephalus microplus</name>
    <name type="common">Cattle tick</name>
    <name type="synonym">Boophilus microplus</name>
    <dbReference type="NCBI Taxonomy" id="6941"/>
    <lineage>
        <taxon>Eukaryota</taxon>
        <taxon>Metazoa</taxon>
        <taxon>Ecdysozoa</taxon>
        <taxon>Arthropoda</taxon>
        <taxon>Chelicerata</taxon>
        <taxon>Arachnida</taxon>
        <taxon>Acari</taxon>
        <taxon>Parasitiformes</taxon>
        <taxon>Ixodida</taxon>
        <taxon>Ixodoidea</taxon>
        <taxon>Ixodidae</taxon>
        <taxon>Rhipicephalinae</taxon>
        <taxon>Rhipicephalus</taxon>
        <taxon>Boophilus</taxon>
    </lineage>
</organism>
<evidence type="ECO:0000256" key="2">
    <source>
        <dbReference type="ARBA" id="ARBA00006177"/>
    </source>
</evidence>
<reference evidence="15" key="2">
    <citation type="submission" date="2021-09" db="EMBL/GenBank/DDBJ databases">
        <authorList>
            <person name="Jia N."/>
            <person name="Wang J."/>
            <person name="Shi W."/>
            <person name="Du L."/>
            <person name="Sun Y."/>
            <person name="Zhan W."/>
            <person name="Jiang J."/>
            <person name="Wang Q."/>
            <person name="Zhang B."/>
            <person name="Ji P."/>
            <person name="Sakyi L.B."/>
            <person name="Cui X."/>
            <person name="Yuan T."/>
            <person name="Jiang B."/>
            <person name="Yang W."/>
            <person name="Lam T.T.-Y."/>
            <person name="Chang Q."/>
            <person name="Ding S."/>
            <person name="Wang X."/>
            <person name="Zhu J."/>
            <person name="Ruan X."/>
            <person name="Zhao L."/>
            <person name="Wei J."/>
            <person name="Que T."/>
            <person name="Du C."/>
            <person name="Cheng J."/>
            <person name="Dai P."/>
            <person name="Han X."/>
            <person name="Huang E."/>
            <person name="Gao Y."/>
            <person name="Liu J."/>
            <person name="Shao H."/>
            <person name="Ye R."/>
            <person name="Li L."/>
            <person name="Wei W."/>
            <person name="Wang X."/>
            <person name="Wang C."/>
            <person name="Huo Q."/>
            <person name="Li W."/>
            <person name="Guo W."/>
            <person name="Chen H."/>
            <person name="Chen S."/>
            <person name="Zhou L."/>
            <person name="Zhou L."/>
            <person name="Ni X."/>
            <person name="Tian J."/>
            <person name="Zhou Y."/>
            <person name="Sheng Y."/>
            <person name="Liu T."/>
            <person name="Pan Y."/>
            <person name="Xia L."/>
            <person name="Li J."/>
            <person name="Zhao F."/>
            <person name="Cao W."/>
        </authorList>
    </citation>
    <scope>NUCLEOTIDE SEQUENCE</scope>
    <source>
        <strain evidence="15">Rmic-2018</strain>
        <tissue evidence="15">Larvae</tissue>
    </source>
</reference>
<keyword evidence="3" id="KW-0479">Metal-binding</keyword>
<dbReference type="InterPro" id="IPR038441">
    <property type="entry name" value="THAP_Znf_sf"/>
</dbReference>
<evidence type="ECO:0000256" key="7">
    <source>
        <dbReference type="ARBA" id="ARBA00023054"/>
    </source>
</evidence>
<comment type="subcellular location">
    <subcellularLocation>
        <location evidence="1">Nucleus</location>
        <location evidence="1">Nucleoplasm</location>
    </subcellularLocation>
</comment>
<evidence type="ECO:0000313" key="15">
    <source>
        <dbReference type="EMBL" id="KAH8032056.1"/>
    </source>
</evidence>
<keyword evidence="11" id="KW-0131">Cell cycle</keyword>
<comment type="similarity">
    <text evidence="2">Belongs to the THAP1 family.</text>
</comment>
<dbReference type="SMART" id="SM00980">
    <property type="entry name" value="THAP"/>
    <property type="match status" value="1"/>
</dbReference>
<keyword evidence="9" id="KW-0804">Transcription</keyword>
<reference evidence="15" key="1">
    <citation type="journal article" date="2020" name="Cell">
        <title>Large-Scale Comparative Analyses of Tick Genomes Elucidate Their Genetic Diversity and Vector Capacities.</title>
        <authorList>
            <consortium name="Tick Genome and Microbiome Consortium (TIGMIC)"/>
            <person name="Jia N."/>
            <person name="Wang J."/>
            <person name="Shi W."/>
            <person name="Du L."/>
            <person name="Sun Y."/>
            <person name="Zhan W."/>
            <person name="Jiang J.F."/>
            <person name="Wang Q."/>
            <person name="Zhang B."/>
            <person name="Ji P."/>
            <person name="Bell-Sakyi L."/>
            <person name="Cui X.M."/>
            <person name="Yuan T.T."/>
            <person name="Jiang B.G."/>
            <person name="Yang W.F."/>
            <person name="Lam T.T."/>
            <person name="Chang Q.C."/>
            <person name="Ding S.J."/>
            <person name="Wang X.J."/>
            <person name="Zhu J.G."/>
            <person name="Ruan X.D."/>
            <person name="Zhao L."/>
            <person name="Wei J.T."/>
            <person name="Ye R.Z."/>
            <person name="Que T.C."/>
            <person name="Du C.H."/>
            <person name="Zhou Y.H."/>
            <person name="Cheng J.X."/>
            <person name="Dai P.F."/>
            <person name="Guo W.B."/>
            <person name="Han X.H."/>
            <person name="Huang E.J."/>
            <person name="Li L.F."/>
            <person name="Wei W."/>
            <person name="Gao Y.C."/>
            <person name="Liu J.Z."/>
            <person name="Shao H.Z."/>
            <person name="Wang X."/>
            <person name="Wang C.C."/>
            <person name="Yang T.C."/>
            <person name="Huo Q.B."/>
            <person name="Li W."/>
            <person name="Chen H.Y."/>
            <person name="Chen S.E."/>
            <person name="Zhou L.G."/>
            <person name="Ni X.B."/>
            <person name="Tian J.H."/>
            <person name="Sheng Y."/>
            <person name="Liu T."/>
            <person name="Pan Y.S."/>
            <person name="Xia L.Y."/>
            <person name="Li J."/>
            <person name="Zhao F."/>
            <person name="Cao W.C."/>
        </authorList>
    </citation>
    <scope>NUCLEOTIDE SEQUENCE</scope>
    <source>
        <strain evidence="15">Rmic-2018</strain>
    </source>
</reference>
<evidence type="ECO:0000259" key="14">
    <source>
        <dbReference type="PROSITE" id="PS50950"/>
    </source>
</evidence>
<feature type="domain" description="THAP-type" evidence="14">
    <location>
        <begin position="1"/>
        <end position="98"/>
    </location>
</feature>
<evidence type="ECO:0000256" key="10">
    <source>
        <dbReference type="ARBA" id="ARBA00023242"/>
    </source>
</evidence>
<evidence type="ECO:0000256" key="1">
    <source>
        <dbReference type="ARBA" id="ARBA00004642"/>
    </source>
</evidence>
<evidence type="ECO:0000256" key="13">
    <source>
        <dbReference type="SAM" id="MobiDB-lite"/>
    </source>
</evidence>
<dbReference type="GO" id="GO:0005654">
    <property type="term" value="C:nucleoplasm"/>
    <property type="evidence" value="ECO:0007669"/>
    <property type="project" value="UniProtKB-SubCell"/>
</dbReference>
<accession>A0A9J6EDF7</accession>
<keyword evidence="4 12" id="KW-0863">Zinc-finger</keyword>
<feature type="region of interest" description="Disordered" evidence="13">
    <location>
        <begin position="109"/>
        <end position="148"/>
    </location>
</feature>
<evidence type="ECO:0000256" key="3">
    <source>
        <dbReference type="ARBA" id="ARBA00022723"/>
    </source>
</evidence>
<dbReference type="Pfam" id="PF21787">
    <property type="entry name" value="TNP-like_RNaseH_N"/>
    <property type="match status" value="1"/>
</dbReference>
<comment type="caution">
    <text evidence="15">The sequence shown here is derived from an EMBL/GenBank/DDBJ whole genome shotgun (WGS) entry which is preliminary data.</text>
</comment>
<proteinExistence type="inferred from homology"/>
<evidence type="ECO:0000256" key="11">
    <source>
        <dbReference type="ARBA" id="ARBA00023306"/>
    </source>
</evidence>
<dbReference type="Proteomes" id="UP000821866">
    <property type="component" value="Chromosome 3"/>
</dbReference>
<dbReference type="GO" id="GO:0043565">
    <property type="term" value="F:sequence-specific DNA binding"/>
    <property type="evidence" value="ECO:0007669"/>
    <property type="project" value="InterPro"/>
</dbReference>
<name>A0A9J6EDF7_RHIMP</name>
<evidence type="ECO:0000256" key="5">
    <source>
        <dbReference type="ARBA" id="ARBA00022833"/>
    </source>
</evidence>
<dbReference type="Gene3D" id="6.20.210.20">
    <property type="entry name" value="THAP domain"/>
    <property type="match status" value="1"/>
</dbReference>
<evidence type="ECO:0000256" key="9">
    <source>
        <dbReference type="ARBA" id="ARBA00023163"/>
    </source>
</evidence>
<dbReference type="InterPro" id="IPR006612">
    <property type="entry name" value="THAP_Znf"/>
</dbReference>
<evidence type="ECO:0000313" key="16">
    <source>
        <dbReference type="Proteomes" id="UP000821866"/>
    </source>
</evidence>
<evidence type="ECO:0000256" key="12">
    <source>
        <dbReference type="PROSITE-ProRule" id="PRU00309"/>
    </source>
</evidence>
<keyword evidence="8 12" id="KW-0238">DNA-binding</keyword>
<evidence type="ECO:0000256" key="8">
    <source>
        <dbReference type="ARBA" id="ARBA00023125"/>
    </source>
</evidence>
<dbReference type="AlphaFoldDB" id="A0A9J6EDF7"/>
<keyword evidence="6" id="KW-0805">Transcription regulation</keyword>
<feature type="compositionally biased region" description="Basic residues" evidence="13">
    <location>
        <begin position="109"/>
        <end position="125"/>
    </location>
</feature>
<dbReference type="InterPro" id="IPR026516">
    <property type="entry name" value="THAP1/10"/>
</dbReference>
<protein>
    <recommendedName>
        <fullName evidence="14">THAP-type domain-containing protein</fullName>
    </recommendedName>
</protein>
<keyword evidence="5" id="KW-0862">Zinc</keyword>
<evidence type="ECO:0000256" key="4">
    <source>
        <dbReference type="ARBA" id="ARBA00022771"/>
    </source>
</evidence>
<keyword evidence="16" id="KW-1185">Reference proteome</keyword>
<dbReference type="VEuPathDB" id="VectorBase:LOC119165068"/>
<dbReference type="EMBL" id="JABSTU010000005">
    <property type="protein sequence ID" value="KAH8032056.1"/>
    <property type="molecule type" value="Genomic_DNA"/>
</dbReference>